<keyword evidence="3" id="KW-0804">Transcription</keyword>
<evidence type="ECO:0000313" key="7">
    <source>
        <dbReference type="EMBL" id="NVI09462.1"/>
    </source>
</evidence>
<gene>
    <name evidence="7" type="ORF">FSB64_38695</name>
</gene>
<keyword evidence="8" id="KW-1185">Reference proteome</keyword>
<organism evidence="7 8">
    <name type="scientific">Paraburkholderia youngii</name>
    <dbReference type="NCBI Taxonomy" id="2782701"/>
    <lineage>
        <taxon>Bacteria</taxon>
        <taxon>Pseudomonadati</taxon>
        <taxon>Pseudomonadota</taxon>
        <taxon>Betaproteobacteria</taxon>
        <taxon>Burkholderiales</taxon>
        <taxon>Burkholderiaceae</taxon>
        <taxon>Paraburkholderia</taxon>
    </lineage>
</organism>
<feature type="domain" description="IclR-ED" evidence="6">
    <location>
        <begin position="84"/>
        <end position="243"/>
    </location>
</feature>
<evidence type="ECO:0000259" key="5">
    <source>
        <dbReference type="PROSITE" id="PS51077"/>
    </source>
</evidence>
<dbReference type="EMBL" id="VOMC01000088">
    <property type="protein sequence ID" value="NVI09462.1"/>
    <property type="molecule type" value="Genomic_DNA"/>
</dbReference>
<feature type="compositionally biased region" description="Basic and acidic residues" evidence="4">
    <location>
        <begin position="259"/>
        <end position="268"/>
    </location>
</feature>
<dbReference type="InterPro" id="IPR029016">
    <property type="entry name" value="GAF-like_dom_sf"/>
</dbReference>
<dbReference type="PROSITE" id="PS51078">
    <property type="entry name" value="ICLR_ED"/>
    <property type="match status" value="1"/>
</dbReference>
<protein>
    <submittedName>
        <fullName evidence="7">IclR family transcriptional regulator</fullName>
    </submittedName>
</protein>
<dbReference type="InterPro" id="IPR036388">
    <property type="entry name" value="WH-like_DNA-bd_sf"/>
</dbReference>
<dbReference type="Pfam" id="PF01614">
    <property type="entry name" value="IclR_C"/>
    <property type="match status" value="2"/>
</dbReference>
<dbReference type="Pfam" id="PF09339">
    <property type="entry name" value="HTH_IclR"/>
    <property type="match status" value="1"/>
</dbReference>
<name>A0ABX2NZ86_9BURK</name>
<reference evidence="7 8" key="1">
    <citation type="submission" date="2019-08" db="EMBL/GenBank/DDBJ databases">
        <title>Paraburkholderia simonii sp. nov. and P. youngii sp. nov. Brazilian and Mexican Mimosa-associated rhizobia.</title>
        <authorList>
            <person name="Mavima L."/>
            <person name="Beukes C.W."/>
            <person name="Palmer M."/>
            <person name="De Meyer S.E."/>
            <person name="James E.K."/>
            <person name="Maluk M."/>
            <person name="Avontuur J.R."/>
            <person name="Chan W.Y."/>
            <person name="Venter S.N."/>
            <person name="Steenkamp E.T."/>
        </authorList>
    </citation>
    <scope>NUCLEOTIDE SEQUENCE [LARGE SCALE GENOMIC DNA]</scope>
    <source>
        <strain evidence="7 8">JPY454</strain>
    </source>
</reference>
<dbReference type="RefSeq" id="WP_176369833.1">
    <property type="nucleotide sequence ID" value="NZ_VOMC01000088.1"/>
</dbReference>
<evidence type="ECO:0000259" key="6">
    <source>
        <dbReference type="PROSITE" id="PS51078"/>
    </source>
</evidence>
<dbReference type="PROSITE" id="PS51077">
    <property type="entry name" value="HTH_ICLR"/>
    <property type="match status" value="1"/>
</dbReference>
<dbReference type="PANTHER" id="PTHR30136">
    <property type="entry name" value="HELIX-TURN-HELIX TRANSCRIPTIONAL REGULATOR, ICLR FAMILY"/>
    <property type="match status" value="1"/>
</dbReference>
<sequence length="286" mass="30991">MTISGPGNAERSLDASDTSSGVAVLDRAFAILNAFGPTDDRLTLTELSRRTGLYKSTVLRLLGALEHGGFIRKLNDGQYAVGHQPLRLATLYQRSFQVGPVVEPVLQQLSRDLGETASFYVRQGDKRLVLYRVEPSRSVRVAIRIGEEFEIDKGASGKVLLAFSELSDPRWNEVRERFCAVSYGERDPETTSASVPVFDSTGQLLGALTLSGPKGRFDAPATINVALKALLLGAKRATVDLGGIGARYDASIARFVEEDAAKSEKADVDTEMPDPGTRPLSTRPLH</sequence>
<dbReference type="InterPro" id="IPR014757">
    <property type="entry name" value="Tscrpt_reg_IclR_C"/>
</dbReference>
<evidence type="ECO:0000256" key="4">
    <source>
        <dbReference type="SAM" id="MobiDB-lite"/>
    </source>
</evidence>
<dbReference type="SUPFAM" id="SSF55781">
    <property type="entry name" value="GAF domain-like"/>
    <property type="match status" value="1"/>
</dbReference>
<comment type="caution">
    <text evidence="7">The sequence shown here is derived from an EMBL/GenBank/DDBJ whole genome shotgun (WGS) entry which is preliminary data.</text>
</comment>
<dbReference type="Gene3D" id="1.10.10.10">
    <property type="entry name" value="Winged helix-like DNA-binding domain superfamily/Winged helix DNA-binding domain"/>
    <property type="match status" value="1"/>
</dbReference>
<accession>A0ABX2NZ86</accession>
<evidence type="ECO:0000256" key="1">
    <source>
        <dbReference type="ARBA" id="ARBA00023015"/>
    </source>
</evidence>
<feature type="domain" description="HTH iclR-type" evidence="5">
    <location>
        <begin position="22"/>
        <end position="83"/>
    </location>
</feature>
<evidence type="ECO:0000256" key="3">
    <source>
        <dbReference type="ARBA" id="ARBA00023163"/>
    </source>
</evidence>
<evidence type="ECO:0000256" key="2">
    <source>
        <dbReference type="ARBA" id="ARBA00023125"/>
    </source>
</evidence>
<evidence type="ECO:0000313" key="8">
    <source>
        <dbReference type="Proteomes" id="UP000821598"/>
    </source>
</evidence>
<proteinExistence type="predicted"/>
<keyword evidence="1" id="KW-0805">Transcription regulation</keyword>
<feature type="region of interest" description="Disordered" evidence="4">
    <location>
        <begin position="259"/>
        <end position="286"/>
    </location>
</feature>
<dbReference type="InterPro" id="IPR005471">
    <property type="entry name" value="Tscrpt_reg_IclR_N"/>
</dbReference>
<dbReference type="InterPro" id="IPR036390">
    <property type="entry name" value="WH_DNA-bd_sf"/>
</dbReference>
<dbReference type="PANTHER" id="PTHR30136:SF39">
    <property type="entry name" value="TRANSCRIPTIONAL REGULATORY PROTEIN"/>
    <property type="match status" value="1"/>
</dbReference>
<dbReference type="SUPFAM" id="SSF46785">
    <property type="entry name" value="Winged helix' DNA-binding domain"/>
    <property type="match status" value="1"/>
</dbReference>
<dbReference type="SMART" id="SM00346">
    <property type="entry name" value="HTH_ICLR"/>
    <property type="match status" value="1"/>
</dbReference>
<dbReference type="Proteomes" id="UP000821598">
    <property type="component" value="Unassembled WGS sequence"/>
</dbReference>
<dbReference type="Gene3D" id="3.30.450.40">
    <property type="match status" value="2"/>
</dbReference>
<keyword evidence="2" id="KW-0238">DNA-binding</keyword>
<dbReference type="InterPro" id="IPR050707">
    <property type="entry name" value="HTH_MetabolicPath_Reg"/>
</dbReference>